<dbReference type="EMBL" id="PZKF01000003">
    <property type="protein sequence ID" value="PTE19003.1"/>
    <property type="molecule type" value="Genomic_DNA"/>
</dbReference>
<name>A0A2T4JMB1_9RHOB</name>
<protein>
    <recommendedName>
        <fullName evidence="3">DUF4258 domain-containing protein</fullName>
    </recommendedName>
</protein>
<comment type="caution">
    <text evidence="1">The sequence shown here is derived from an EMBL/GenBank/DDBJ whole genome shotgun (WGS) entry which is preliminary data.</text>
</comment>
<dbReference type="Proteomes" id="UP000241899">
    <property type="component" value="Unassembled WGS sequence"/>
</dbReference>
<sequence>MHTTTHIHARMNQRGIRKELVSLALDLGRIEGDRYVLDTKTIRAEMSELRRKLKFLDDADRKGGVVVVAAGDSLVTTYRADSFCRAMTKTINS</sequence>
<dbReference type="AlphaFoldDB" id="A0A2T4JMB1"/>
<evidence type="ECO:0000313" key="1">
    <source>
        <dbReference type="EMBL" id="PTE19003.1"/>
    </source>
</evidence>
<organism evidence="1 2">
    <name type="scientific">Phaeovulum veldkampii DSM 11550</name>
    <dbReference type="NCBI Taxonomy" id="1185920"/>
    <lineage>
        <taxon>Bacteria</taxon>
        <taxon>Pseudomonadati</taxon>
        <taxon>Pseudomonadota</taxon>
        <taxon>Alphaproteobacteria</taxon>
        <taxon>Rhodobacterales</taxon>
        <taxon>Paracoccaceae</taxon>
        <taxon>Phaeovulum</taxon>
    </lineage>
</organism>
<reference evidence="1 2" key="1">
    <citation type="submission" date="2018-03" db="EMBL/GenBank/DDBJ databases">
        <title>Rhodobacter veldkampii.</title>
        <authorList>
            <person name="Meyer T.E."/>
            <person name="Miller S."/>
            <person name="Lodha T."/>
            <person name="Gandham S."/>
            <person name="Chintalapati S."/>
            <person name="Chintalapati V.R."/>
        </authorList>
    </citation>
    <scope>NUCLEOTIDE SEQUENCE [LARGE SCALE GENOMIC DNA]</scope>
    <source>
        <strain evidence="1 2">DSM 11550</strain>
    </source>
</reference>
<dbReference type="OrthoDB" id="5540949at2"/>
<gene>
    <name evidence="1" type="ORF">C5F46_02310</name>
</gene>
<keyword evidence="2" id="KW-1185">Reference proteome</keyword>
<proteinExistence type="predicted"/>
<dbReference type="RefSeq" id="WP_107323741.1">
    <property type="nucleotide sequence ID" value="NZ_NHSP01000045.1"/>
</dbReference>
<accession>A0A2T4JMB1</accession>
<evidence type="ECO:0000313" key="2">
    <source>
        <dbReference type="Proteomes" id="UP000241899"/>
    </source>
</evidence>
<evidence type="ECO:0008006" key="3">
    <source>
        <dbReference type="Google" id="ProtNLM"/>
    </source>
</evidence>